<evidence type="ECO:0000256" key="6">
    <source>
        <dbReference type="SAM" id="MobiDB-lite"/>
    </source>
</evidence>
<evidence type="ECO:0000259" key="8">
    <source>
        <dbReference type="PROSITE" id="PS50192"/>
    </source>
</evidence>
<feature type="domain" description="T-SNARE coiled-coil homology" evidence="8">
    <location>
        <begin position="209"/>
        <end position="271"/>
    </location>
</feature>
<dbReference type="GO" id="GO:0006896">
    <property type="term" value="P:Golgi to vacuole transport"/>
    <property type="evidence" value="ECO:0007669"/>
    <property type="project" value="UniProtKB-ARBA"/>
</dbReference>
<gene>
    <name evidence="10" type="primary">20344811</name>
    <name evidence="9" type="ORF">GGTG_04353</name>
</gene>
<dbReference type="GO" id="GO:0061025">
    <property type="term" value="P:membrane fusion"/>
    <property type="evidence" value="ECO:0007669"/>
    <property type="project" value="UniProtKB-ARBA"/>
</dbReference>
<evidence type="ECO:0000256" key="1">
    <source>
        <dbReference type="ARBA" id="ARBA00004308"/>
    </source>
</evidence>
<evidence type="ECO:0000313" key="10">
    <source>
        <dbReference type="EnsemblFungi" id="EJT79267"/>
    </source>
</evidence>
<keyword evidence="7" id="KW-1133">Transmembrane helix</keyword>
<protein>
    <submittedName>
        <fullName evidence="9">V-SNARE</fullName>
    </submittedName>
</protein>
<dbReference type="GO" id="GO:0015031">
    <property type="term" value="P:protein transport"/>
    <property type="evidence" value="ECO:0007669"/>
    <property type="project" value="UniProtKB-KW"/>
</dbReference>
<reference evidence="9" key="3">
    <citation type="submission" date="2010-09" db="EMBL/GenBank/DDBJ databases">
        <title>Annotation of Gaeumannomyces graminis var. tritici R3-111a-1.</title>
        <authorList>
            <consortium name="The Broad Institute Genome Sequencing Platform"/>
            <person name="Ma L.-J."/>
            <person name="Dead R."/>
            <person name="Young S.K."/>
            <person name="Zeng Q."/>
            <person name="Gargeya S."/>
            <person name="Fitzgerald M."/>
            <person name="Haas B."/>
            <person name="Abouelleil A."/>
            <person name="Alvarado L."/>
            <person name="Arachchi H.M."/>
            <person name="Berlin A."/>
            <person name="Brown A."/>
            <person name="Chapman S.B."/>
            <person name="Chen Z."/>
            <person name="Dunbar C."/>
            <person name="Freedman E."/>
            <person name="Gearin G."/>
            <person name="Gellesch M."/>
            <person name="Goldberg J."/>
            <person name="Griggs A."/>
            <person name="Gujja S."/>
            <person name="Heiman D."/>
            <person name="Howarth C."/>
            <person name="Larson L."/>
            <person name="Lui A."/>
            <person name="MacDonald P.J.P."/>
            <person name="Mehta T."/>
            <person name="Montmayeur A."/>
            <person name="Murphy C."/>
            <person name="Neiman D."/>
            <person name="Pearson M."/>
            <person name="Priest M."/>
            <person name="Roberts A."/>
            <person name="Saif S."/>
            <person name="Shea T."/>
            <person name="Shenoy N."/>
            <person name="Sisk P."/>
            <person name="Stolte C."/>
            <person name="Sykes S."/>
            <person name="Yandava C."/>
            <person name="Wortman J."/>
            <person name="Nusbaum C."/>
            <person name="Birren B."/>
        </authorList>
    </citation>
    <scope>NUCLEOTIDE SEQUENCE</scope>
    <source>
        <strain evidence="9">R3-111a-1</strain>
    </source>
</reference>
<keyword evidence="5 7" id="KW-0472">Membrane</keyword>
<evidence type="ECO:0000256" key="4">
    <source>
        <dbReference type="ARBA" id="ARBA00023054"/>
    </source>
</evidence>
<evidence type="ECO:0000256" key="3">
    <source>
        <dbReference type="ARBA" id="ARBA00022927"/>
    </source>
</evidence>
<dbReference type="VEuPathDB" id="FungiDB:GGTG_04353"/>
<evidence type="ECO:0000256" key="5">
    <source>
        <dbReference type="ARBA" id="ARBA00023136"/>
    </source>
</evidence>
<dbReference type="SUPFAM" id="SSF58038">
    <property type="entry name" value="SNARE fusion complex"/>
    <property type="match status" value="1"/>
</dbReference>
<evidence type="ECO:0000313" key="9">
    <source>
        <dbReference type="EMBL" id="EJT79267.1"/>
    </source>
</evidence>
<keyword evidence="11" id="KW-1185">Reference proteome</keyword>
<sequence length="299" mass="32145">MSNPNALFLLADHIKLSLLERKRARSLDLAAGDTQDGHIARSLDQFREGLESLDKEHKRLEAAGDESKALDLADALPTLQKQLDDLTSQFHGFSAPSITLTKPNDPSLAADFAHASTVPSITGGSKRSVSGGSGPKTVRFSDNTTSHGGDDDDDRDLEAARSGLFGGGGNNSGPYRDDPDGPSYRDRAEGNDGSGGPPMDNVQVHAYHRQVLEEQDAQLDALGATIGRQRELSMQIGDELDSHVAMLDESERLVDRHQGALDRARRQVGRISRSAGEGRQMAIIIALIVVLLLLIAILK</sequence>
<dbReference type="STRING" id="644352.J3NSV4"/>
<keyword evidence="2" id="KW-0813">Transport</keyword>
<dbReference type="EnsemblFungi" id="EJT79267">
    <property type="protein sequence ID" value="EJT79267"/>
    <property type="gene ID" value="GGTG_04353"/>
</dbReference>
<feature type="region of interest" description="Disordered" evidence="6">
    <location>
        <begin position="118"/>
        <end position="201"/>
    </location>
</feature>
<dbReference type="Proteomes" id="UP000006039">
    <property type="component" value="Unassembled WGS sequence"/>
</dbReference>
<accession>J3NSV4</accession>
<name>J3NSV4_GAET3</name>
<dbReference type="GO" id="GO:0005768">
    <property type="term" value="C:endosome"/>
    <property type="evidence" value="ECO:0007669"/>
    <property type="project" value="UniProtKB-ARBA"/>
</dbReference>
<dbReference type="PROSITE" id="PS50192">
    <property type="entry name" value="T_SNARE"/>
    <property type="match status" value="1"/>
</dbReference>
<keyword evidence="7" id="KW-0812">Transmembrane</keyword>
<dbReference type="HOGENOM" id="CLU_053570_0_0_1"/>
<evidence type="ECO:0000313" key="11">
    <source>
        <dbReference type="Proteomes" id="UP000006039"/>
    </source>
</evidence>
<dbReference type="GeneID" id="20344811"/>
<dbReference type="SMART" id="SM00397">
    <property type="entry name" value="t_SNARE"/>
    <property type="match status" value="1"/>
</dbReference>
<feature type="compositionally biased region" description="Basic and acidic residues" evidence="6">
    <location>
        <begin position="175"/>
        <end position="190"/>
    </location>
</feature>
<comment type="subcellular location">
    <subcellularLocation>
        <location evidence="1">Endomembrane system</location>
    </subcellularLocation>
</comment>
<evidence type="ECO:0000256" key="7">
    <source>
        <dbReference type="SAM" id="Phobius"/>
    </source>
</evidence>
<dbReference type="FunFam" id="1.20.5.110:FF:000060">
    <property type="entry name" value="SNARE complex subunit (Syn8)"/>
    <property type="match status" value="1"/>
</dbReference>
<keyword evidence="3" id="KW-0653">Protein transport</keyword>
<reference evidence="10" key="4">
    <citation type="journal article" date="2015" name="G3 (Bethesda)">
        <title>Genome sequences of three phytopathogenic species of the Magnaporthaceae family of fungi.</title>
        <authorList>
            <person name="Okagaki L.H."/>
            <person name="Nunes C.C."/>
            <person name="Sailsbery J."/>
            <person name="Clay B."/>
            <person name="Brown D."/>
            <person name="John T."/>
            <person name="Oh Y."/>
            <person name="Young N."/>
            <person name="Fitzgerald M."/>
            <person name="Haas B.J."/>
            <person name="Zeng Q."/>
            <person name="Young S."/>
            <person name="Adiconis X."/>
            <person name="Fan L."/>
            <person name="Levin J.Z."/>
            <person name="Mitchell T.K."/>
            <person name="Okubara P.A."/>
            <person name="Farman M.L."/>
            <person name="Kohn L.M."/>
            <person name="Birren B."/>
            <person name="Ma L.-J."/>
            <person name="Dean R.A."/>
        </authorList>
    </citation>
    <scope>NUCLEOTIDE SEQUENCE</scope>
    <source>
        <strain evidence="10">R3-111a-1</strain>
    </source>
</reference>
<keyword evidence="4" id="KW-0175">Coiled coil</keyword>
<feature type="transmembrane region" description="Helical" evidence="7">
    <location>
        <begin position="281"/>
        <end position="298"/>
    </location>
</feature>
<dbReference type="eggNOG" id="ENOG502S813">
    <property type="taxonomic scope" value="Eukaryota"/>
</dbReference>
<evidence type="ECO:0000256" key="2">
    <source>
        <dbReference type="ARBA" id="ARBA00022448"/>
    </source>
</evidence>
<dbReference type="CDD" id="cd15859">
    <property type="entry name" value="SNARE_SYN8"/>
    <property type="match status" value="1"/>
</dbReference>
<dbReference type="OrthoDB" id="244190at2759"/>
<proteinExistence type="predicted"/>
<reference evidence="11" key="1">
    <citation type="submission" date="2010-07" db="EMBL/GenBank/DDBJ databases">
        <title>The genome sequence of Gaeumannomyces graminis var. tritici strain R3-111a-1.</title>
        <authorList>
            <consortium name="The Broad Institute Genome Sequencing Platform"/>
            <person name="Ma L.-J."/>
            <person name="Dead R."/>
            <person name="Young S."/>
            <person name="Zeng Q."/>
            <person name="Koehrsen M."/>
            <person name="Alvarado L."/>
            <person name="Berlin A."/>
            <person name="Chapman S.B."/>
            <person name="Chen Z."/>
            <person name="Freedman E."/>
            <person name="Gellesch M."/>
            <person name="Goldberg J."/>
            <person name="Griggs A."/>
            <person name="Gujja S."/>
            <person name="Heilman E.R."/>
            <person name="Heiman D."/>
            <person name="Hepburn T."/>
            <person name="Howarth C."/>
            <person name="Jen D."/>
            <person name="Larson L."/>
            <person name="Mehta T."/>
            <person name="Neiman D."/>
            <person name="Pearson M."/>
            <person name="Roberts A."/>
            <person name="Saif S."/>
            <person name="Shea T."/>
            <person name="Shenoy N."/>
            <person name="Sisk P."/>
            <person name="Stolte C."/>
            <person name="Sykes S."/>
            <person name="Walk T."/>
            <person name="White J."/>
            <person name="Yandava C."/>
            <person name="Haas B."/>
            <person name="Nusbaum C."/>
            <person name="Birren B."/>
        </authorList>
    </citation>
    <scope>NUCLEOTIDE SEQUENCE [LARGE SCALE GENOMIC DNA]</scope>
    <source>
        <strain evidence="11">R3-111a-1</strain>
    </source>
</reference>
<dbReference type="RefSeq" id="XP_009220412.1">
    <property type="nucleotide sequence ID" value="XM_009222148.1"/>
</dbReference>
<reference evidence="10" key="5">
    <citation type="submission" date="2018-04" db="UniProtKB">
        <authorList>
            <consortium name="EnsemblFungi"/>
        </authorList>
    </citation>
    <scope>IDENTIFICATION</scope>
    <source>
        <strain evidence="10">R3-111a-1</strain>
    </source>
</reference>
<dbReference type="EMBL" id="GL385396">
    <property type="protein sequence ID" value="EJT79267.1"/>
    <property type="molecule type" value="Genomic_DNA"/>
</dbReference>
<organism evidence="9">
    <name type="scientific">Gaeumannomyces tritici (strain R3-111a-1)</name>
    <name type="common">Wheat and barley take-all root rot fungus</name>
    <name type="synonym">Gaeumannomyces graminis var. tritici</name>
    <dbReference type="NCBI Taxonomy" id="644352"/>
    <lineage>
        <taxon>Eukaryota</taxon>
        <taxon>Fungi</taxon>
        <taxon>Dikarya</taxon>
        <taxon>Ascomycota</taxon>
        <taxon>Pezizomycotina</taxon>
        <taxon>Sordariomycetes</taxon>
        <taxon>Sordariomycetidae</taxon>
        <taxon>Magnaporthales</taxon>
        <taxon>Magnaporthaceae</taxon>
        <taxon>Gaeumannomyces</taxon>
    </lineage>
</organism>
<dbReference type="AlphaFoldDB" id="J3NSV4"/>
<dbReference type="InterPro" id="IPR000727">
    <property type="entry name" value="T_SNARE_dom"/>
</dbReference>
<reference evidence="9" key="2">
    <citation type="submission" date="2010-07" db="EMBL/GenBank/DDBJ databases">
        <authorList>
            <consortium name="The Broad Institute Genome Sequencing Platform"/>
            <consortium name="Broad Institute Genome Sequencing Center for Infectious Disease"/>
            <person name="Ma L.-J."/>
            <person name="Dead R."/>
            <person name="Young S."/>
            <person name="Zeng Q."/>
            <person name="Koehrsen M."/>
            <person name="Alvarado L."/>
            <person name="Berlin A."/>
            <person name="Chapman S.B."/>
            <person name="Chen Z."/>
            <person name="Freedman E."/>
            <person name="Gellesch M."/>
            <person name="Goldberg J."/>
            <person name="Griggs A."/>
            <person name="Gujja S."/>
            <person name="Heilman E.R."/>
            <person name="Heiman D."/>
            <person name="Hepburn T."/>
            <person name="Howarth C."/>
            <person name="Jen D."/>
            <person name="Larson L."/>
            <person name="Mehta T."/>
            <person name="Neiman D."/>
            <person name="Pearson M."/>
            <person name="Roberts A."/>
            <person name="Saif S."/>
            <person name="Shea T."/>
            <person name="Shenoy N."/>
            <person name="Sisk P."/>
            <person name="Stolte C."/>
            <person name="Sykes S."/>
            <person name="Walk T."/>
            <person name="White J."/>
            <person name="Yandava C."/>
            <person name="Haas B."/>
            <person name="Nusbaum C."/>
            <person name="Birren B."/>
        </authorList>
    </citation>
    <scope>NUCLEOTIDE SEQUENCE</scope>
    <source>
        <strain evidence="9">R3-111a-1</strain>
    </source>
</reference>
<dbReference type="Gene3D" id="1.20.5.110">
    <property type="match status" value="1"/>
</dbReference>